<proteinExistence type="predicted"/>
<accession>A0A0K2U2G2</accession>
<dbReference type="AlphaFoldDB" id="A0A0K2U2G2"/>
<sequence>SPFLLVVLDQRHCFHRKKIEKHAQFSNVFIISLTHTREGLHKLPAILYYTQGGRYIVFIFFVSK</sequence>
<dbReference type="EMBL" id="HACA01014776">
    <property type="protein sequence ID" value="CDW32137.1"/>
    <property type="molecule type" value="Transcribed_RNA"/>
</dbReference>
<name>A0A0K2U2G2_LEPSM</name>
<feature type="non-terminal residue" evidence="1">
    <location>
        <position position="1"/>
    </location>
</feature>
<organism evidence="1">
    <name type="scientific">Lepeophtheirus salmonis</name>
    <name type="common">Salmon louse</name>
    <name type="synonym">Caligus salmonis</name>
    <dbReference type="NCBI Taxonomy" id="72036"/>
    <lineage>
        <taxon>Eukaryota</taxon>
        <taxon>Metazoa</taxon>
        <taxon>Ecdysozoa</taxon>
        <taxon>Arthropoda</taxon>
        <taxon>Crustacea</taxon>
        <taxon>Multicrustacea</taxon>
        <taxon>Hexanauplia</taxon>
        <taxon>Copepoda</taxon>
        <taxon>Siphonostomatoida</taxon>
        <taxon>Caligidae</taxon>
        <taxon>Lepeophtheirus</taxon>
    </lineage>
</organism>
<reference evidence="1" key="1">
    <citation type="submission" date="2014-05" db="EMBL/GenBank/DDBJ databases">
        <authorList>
            <person name="Chronopoulou M."/>
        </authorList>
    </citation>
    <scope>NUCLEOTIDE SEQUENCE</scope>
    <source>
        <tissue evidence="1">Whole organism</tissue>
    </source>
</reference>
<evidence type="ECO:0000313" key="1">
    <source>
        <dbReference type="EMBL" id="CDW32137.1"/>
    </source>
</evidence>
<protein>
    <submittedName>
        <fullName evidence="1">Uncharacterized protein</fullName>
    </submittedName>
</protein>